<reference evidence="1" key="2">
    <citation type="submission" date="2020-09" db="EMBL/GenBank/DDBJ databases">
        <authorList>
            <person name="Sun Q."/>
            <person name="Zhou Y."/>
        </authorList>
    </citation>
    <scope>NUCLEOTIDE SEQUENCE</scope>
    <source>
        <strain evidence="1">CGMCC 1.15447</strain>
    </source>
</reference>
<gene>
    <name evidence="1" type="ORF">GCM10011507_23820</name>
</gene>
<dbReference type="AlphaFoldDB" id="A0A916RUA3"/>
<dbReference type="EMBL" id="BMJB01000001">
    <property type="protein sequence ID" value="GGA71412.1"/>
    <property type="molecule type" value="Genomic_DNA"/>
</dbReference>
<evidence type="ECO:0000313" key="2">
    <source>
        <dbReference type="Proteomes" id="UP000648801"/>
    </source>
</evidence>
<keyword evidence="2" id="KW-1185">Reference proteome</keyword>
<evidence type="ECO:0000313" key="1">
    <source>
        <dbReference type="EMBL" id="GGA71412.1"/>
    </source>
</evidence>
<comment type="caution">
    <text evidence="1">The sequence shown here is derived from an EMBL/GenBank/DDBJ whole genome shotgun (WGS) entry which is preliminary data.</text>
</comment>
<sequence>MKLTDSVLEEIARMVVGDAAHFPYRSSYYITRFFKRCGLPFTHDGTTRPKWANERLQELNLGPATSVDLPPDDLCRVISELFEQDDFDRHNRQLRRRGETNPEHFADIAKALESFNNIVKRHGITAYLDESGRCFLRTTGTGISSASYSQTSRPLSQEEIEQRKKLNIFLDGASEDEFIEKILVPLFQRLGYRRVTPTGHSDRSLEFGKDLWMKYQLPTGHWIYFCAQVKKNRIDSNNASAEKNVANILTQARMAIDHPIHDPEINRMVLLDHLYLISAGDITKAARSWLAQQLDASQRRHIIFMDREEFLEQSARILLDLRFEATEAAEISDDDIPF</sequence>
<name>A0A916RUA3_9BACT</name>
<organism evidence="1 2">
    <name type="scientific">Edaphobacter acidisoli</name>
    <dbReference type="NCBI Taxonomy" id="2040573"/>
    <lineage>
        <taxon>Bacteria</taxon>
        <taxon>Pseudomonadati</taxon>
        <taxon>Acidobacteriota</taxon>
        <taxon>Terriglobia</taxon>
        <taxon>Terriglobales</taxon>
        <taxon>Acidobacteriaceae</taxon>
        <taxon>Edaphobacter</taxon>
    </lineage>
</organism>
<proteinExistence type="predicted"/>
<reference evidence="1" key="1">
    <citation type="journal article" date="2014" name="Int. J. Syst. Evol. Microbiol.">
        <title>Complete genome sequence of Corynebacterium casei LMG S-19264T (=DSM 44701T), isolated from a smear-ripened cheese.</title>
        <authorList>
            <consortium name="US DOE Joint Genome Institute (JGI-PGF)"/>
            <person name="Walter F."/>
            <person name="Albersmeier A."/>
            <person name="Kalinowski J."/>
            <person name="Ruckert C."/>
        </authorList>
    </citation>
    <scope>NUCLEOTIDE SEQUENCE</scope>
    <source>
        <strain evidence="1">CGMCC 1.15447</strain>
    </source>
</reference>
<protein>
    <submittedName>
        <fullName evidence="1">Uncharacterized protein</fullName>
    </submittedName>
</protein>
<accession>A0A916RUA3</accession>
<dbReference type="RefSeq" id="WP_188759467.1">
    <property type="nucleotide sequence ID" value="NZ_BMJB01000001.1"/>
</dbReference>
<dbReference type="Proteomes" id="UP000648801">
    <property type="component" value="Unassembled WGS sequence"/>
</dbReference>